<proteinExistence type="predicted"/>
<sequence length="90" mass="9712">MLLIRRRSLLPAADPRVDRFPSRQLGLSAGPAQMERWLRSDGVDCGKAEGAGFRTMSNKGASFFTGDTLARATTGRGGTVYLFDSGEAPY</sequence>
<gene>
    <name evidence="1" type="ORF">EAH82_13045</name>
</gene>
<dbReference type="AlphaFoldDB" id="A0A502DQN3"/>
<accession>A0A502DQN3</accession>
<reference evidence="1 2" key="1">
    <citation type="journal article" date="2019" name="Environ. Microbiol.">
        <title>Species interactions and distinct microbial communities in high Arctic permafrost affected cryosols are associated with the CH4 and CO2 gas fluxes.</title>
        <authorList>
            <person name="Altshuler I."/>
            <person name="Hamel J."/>
            <person name="Turney S."/>
            <person name="Magnuson E."/>
            <person name="Levesque R."/>
            <person name="Greer C."/>
            <person name="Whyte L.G."/>
        </authorList>
    </citation>
    <scope>NUCLEOTIDE SEQUENCE [LARGE SCALE GENOMIC DNA]</scope>
    <source>
        <strain evidence="1 2">S06.C</strain>
    </source>
</reference>
<organism evidence="1 2">
    <name type="scientific">Variovorax guangxiensis</name>
    <dbReference type="NCBI Taxonomy" id="1775474"/>
    <lineage>
        <taxon>Bacteria</taxon>
        <taxon>Pseudomonadati</taxon>
        <taxon>Pseudomonadota</taxon>
        <taxon>Betaproteobacteria</taxon>
        <taxon>Burkholderiales</taxon>
        <taxon>Comamonadaceae</taxon>
        <taxon>Variovorax</taxon>
    </lineage>
</organism>
<evidence type="ECO:0000313" key="1">
    <source>
        <dbReference type="EMBL" id="TPG27687.1"/>
    </source>
</evidence>
<dbReference type="EMBL" id="RCZI01000003">
    <property type="protein sequence ID" value="TPG27687.1"/>
    <property type="molecule type" value="Genomic_DNA"/>
</dbReference>
<comment type="caution">
    <text evidence="1">The sequence shown here is derived from an EMBL/GenBank/DDBJ whole genome shotgun (WGS) entry which is preliminary data.</text>
</comment>
<protein>
    <submittedName>
        <fullName evidence="1">Uncharacterized protein</fullName>
    </submittedName>
</protein>
<name>A0A502DQN3_9BURK</name>
<dbReference type="Proteomes" id="UP000319212">
    <property type="component" value="Unassembled WGS sequence"/>
</dbReference>
<evidence type="ECO:0000313" key="2">
    <source>
        <dbReference type="Proteomes" id="UP000319212"/>
    </source>
</evidence>